<keyword evidence="4" id="KW-1185">Reference proteome</keyword>
<evidence type="ECO:0000256" key="2">
    <source>
        <dbReference type="SAM" id="SignalP"/>
    </source>
</evidence>
<feature type="chain" id="PRO_5020665059" description="F-box domain-containing protein" evidence="2">
    <location>
        <begin position="24"/>
        <end position="498"/>
    </location>
</feature>
<feature type="compositionally biased region" description="Low complexity" evidence="1">
    <location>
        <begin position="23"/>
        <end position="39"/>
    </location>
</feature>
<feature type="region of interest" description="Disordered" evidence="1">
    <location>
        <begin position="23"/>
        <end position="49"/>
    </location>
</feature>
<sequence length="498" mass="56188">MKAQRISIVGLVVLGLAVQSVVSAPNPSSDSINSDYSSSTHDTTRIQTDPVENCGEGRQDRFSTMPPEILKQMIRPMLTDEYISELMKTSNFLHNFVYNHLNKEYIMWQYVTILSKFDRITNDTLVDEEKSWLSSTWQQLLHQHLYGELFFKVGGYPLCPPRPLYDKAQLAISREKPVSENHQRYLEQNQNEPSFQPNAWWFVDPELLQTDTLATQIPLLALVDLADGHKIAEAIGVLTNGDTLHSVEKGMQDPARARISHLMMKNLDAGTSNTILPALSSNLDRTLSAIAIARLAVTNRFDDMETFMTAKSPPPTMNDEEAIRSFYNLNRLAIVLASMFQQESALNVFTRVYKVEASEDEIESNNQFLCNLAGNMNDFGLFDGAVFLKSYWACDGEANKFEAVESEADTFENGSSRSHIIDAVDELYFYMPKQLTLTNDKRMGVMVLISDFEPSEKARVSDLGPWAFHKEEMHILSSVVDPVILINLQSSQKTASVD</sequence>
<feature type="signal peptide" evidence="2">
    <location>
        <begin position="1"/>
        <end position="23"/>
    </location>
</feature>
<protein>
    <recommendedName>
        <fullName evidence="5">F-box domain-containing protein</fullName>
    </recommendedName>
</protein>
<organism evidence="3 4">
    <name type="scientific">Dimargaris cristalligena</name>
    <dbReference type="NCBI Taxonomy" id="215637"/>
    <lineage>
        <taxon>Eukaryota</taxon>
        <taxon>Fungi</taxon>
        <taxon>Fungi incertae sedis</taxon>
        <taxon>Zoopagomycota</taxon>
        <taxon>Kickxellomycotina</taxon>
        <taxon>Dimargaritomycetes</taxon>
        <taxon>Dimargaritales</taxon>
        <taxon>Dimargaritaceae</taxon>
        <taxon>Dimargaris</taxon>
    </lineage>
</organism>
<keyword evidence="2" id="KW-0732">Signal</keyword>
<evidence type="ECO:0000313" key="4">
    <source>
        <dbReference type="Proteomes" id="UP000268162"/>
    </source>
</evidence>
<dbReference type="Proteomes" id="UP000268162">
    <property type="component" value="Unassembled WGS sequence"/>
</dbReference>
<reference evidence="4" key="1">
    <citation type="journal article" date="2018" name="Nat. Microbiol.">
        <title>Leveraging single-cell genomics to expand the fungal tree of life.</title>
        <authorList>
            <person name="Ahrendt S.R."/>
            <person name="Quandt C.A."/>
            <person name="Ciobanu D."/>
            <person name="Clum A."/>
            <person name="Salamov A."/>
            <person name="Andreopoulos B."/>
            <person name="Cheng J.F."/>
            <person name="Woyke T."/>
            <person name="Pelin A."/>
            <person name="Henrissat B."/>
            <person name="Reynolds N.K."/>
            <person name="Benny G.L."/>
            <person name="Smith M.E."/>
            <person name="James T.Y."/>
            <person name="Grigoriev I.V."/>
        </authorList>
    </citation>
    <scope>NUCLEOTIDE SEQUENCE [LARGE SCALE GENOMIC DNA]</scope>
    <source>
        <strain evidence="4">RSA 468</strain>
    </source>
</reference>
<evidence type="ECO:0000313" key="3">
    <source>
        <dbReference type="EMBL" id="RKP34676.1"/>
    </source>
</evidence>
<evidence type="ECO:0008006" key="5">
    <source>
        <dbReference type="Google" id="ProtNLM"/>
    </source>
</evidence>
<dbReference type="EMBL" id="ML003112">
    <property type="protein sequence ID" value="RKP34676.1"/>
    <property type="molecule type" value="Genomic_DNA"/>
</dbReference>
<gene>
    <name evidence="3" type="ORF">BJ085DRAFT_34883</name>
</gene>
<dbReference type="AlphaFoldDB" id="A0A4P9ZMP8"/>
<evidence type="ECO:0000256" key="1">
    <source>
        <dbReference type="SAM" id="MobiDB-lite"/>
    </source>
</evidence>
<accession>A0A4P9ZMP8</accession>
<name>A0A4P9ZMP8_9FUNG</name>
<proteinExistence type="predicted"/>